<evidence type="ECO:0000313" key="2">
    <source>
        <dbReference type="EMBL" id="ARW60911.1"/>
    </source>
</evidence>
<gene>
    <name evidence="2" type="primary">orf60</name>
</gene>
<feature type="chain" id="PRO_5012283347" evidence="1">
    <location>
        <begin position="24"/>
        <end position="60"/>
    </location>
</feature>
<sequence>MISCRTIFMNLGLCSLLTIFAQSRCTINHLRSYVTNFLIFILFRTRNHSSRLKATNSTKT</sequence>
<organism evidence="2">
    <name type="scientific">Osmundaria fimbriata</name>
    <name type="common">Red alga</name>
    <name type="synonym">Delesseria fimbriata</name>
    <dbReference type="NCBI Taxonomy" id="228265"/>
    <lineage>
        <taxon>Eukaryota</taxon>
        <taxon>Rhodophyta</taxon>
        <taxon>Florideophyceae</taxon>
        <taxon>Rhodymeniophycidae</taxon>
        <taxon>Ceramiales</taxon>
        <taxon>Rhodomelaceae</taxon>
        <taxon>Amansieae</taxon>
        <taxon>Osmundaria</taxon>
    </lineage>
</organism>
<evidence type="ECO:0000256" key="1">
    <source>
        <dbReference type="SAM" id="SignalP"/>
    </source>
</evidence>
<reference evidence="2" key="1">
    <citation type="journal article" date="2017" name="J. Phycol.">
        <title>Analysis of chloroplast genomes and a supermatrix inform reclassification of the Rhodomelaceae (Rhodophyta).</title>
        <authorList>
            <person name="Diaz-Tapia P."/>
            <person name="Maggs C.A."/>
            <person name="West J.A."/>
            <person name="Verbruggen H."/>
        </authorList>
    </citation>
    <scope>NUCLEOTIDE SEQUENCE</scope>
    <source>
        <strain evidence="2">JW2841</strain>
    </source>
</reference>
<name>A0A1Z1M4Z0_OSMFI</name>
<geneLocation type="chloroplast" evidence="2"/>
<dbReference type="GeneID" id="33353862"/>
<protein>
    <submittedName>
        <fullName evidence="2">Uncharacterized protein</fullName>
    </submittedName>
</protein>
<dbReference type="EMBL" id="MF101415">
    <property type="protein sequence ID" value="ARW60911.1"/>
    <property type="molecule type" value="Genomic_DNA"/>
</dbReference>
<dbReference type="AlphaFoldDB" id="A0A1Z1M4Z0"/>
<keyword evidence="2" id="KW-0150">Chloroplast</keyword>
<keyword evidence="1" id="KW-0732">Signal</keyword>
<proteinExistence type="predicted"/>
<accession>A0A1Z1M4Z0</accession>
<feature type="signal peptide" evidence="1">
    <location>
        <begin position="1"/>
        <end position="23"/>
    </location>
</feature>
<keyword evidence="2" id="KW-0934">Plastid</keyword>
<dbReference type="RefSeq" id="YP_009392349.1">
    <property type="nucleotide sequence ID" value="NC_035262.1"/>
</dbReference>